<dbReference type="PANTHER" id="PTHR13812">
    <property type="entry name" value="KETIMINE REDUCTASE MU-CRYSTALLIN"/>
    <property type="match status" value="1"/>
</dbReference>
<dbReference type="KEGG" id="sphu:SPPYR_1286"/>
<accession>A0A1Y5PUP5</accession>
<dbReference type="Pfam" id="PF02423">
    <property type="entry name" value="OCD_Mu_crystall"/>
    <property type="match status" value="1"/>
</dbReference>
<dbReference type="InterPro" id="IPR023401">
    <property type="entry name" value="ODC_N"/>
</dbReference>
<organism evidence="1">
    <name type="scientific">uncultured Sphingopyxis sp</name>
    <dbReference type="NCBI Taxonomy" id="310581"/>
    <lineage>
        <taxon>Bacteria</taxon>
        <taxon>Pseudomonadati</taxon>
        <taxon>Pseudomonadota</taxon>
        <taxon>Alphaproteobacteria</taxon>
        <taxon>Sphingomonadales</taxon>
        <taxon>Sphingomonadaceae</taxon>
        <taxon>Sphingopyxis</taxon>
        <taxon>environmental samples</taxon>
    </lineage>
</organism>
<dbReference type="Gene3D" id="3.40.50.720">
    <property type="entry name" value="NAD(P)-binding Rossmann-like Domain"/>
    <property type="match status" value="1"/>
</dbReference>
<gene>
    <name evidence="1" type="ORF">SPPYR_1286</name>
</gene>
<dbReference type="SUPFAM" id="SSF51735">
    <property type="entry name" value="NAD(P)-binding Rossmann-fold domains"/>
    <property type="match status" value="1"/>
</dbReference>
<sequence>MWIDAAAVRELLDMAALIDVLATADRSRFAAPDRLHYEVAHGDLLAMPAASPSFLGMKIVTVFPGNSGTAIPTVQAAYQLFSAQTGELLATIDGTELTLWRTAAVAAVAALHLYRGTPEHILIVGTGALSPYLVSAFAASYPRSEIAIWGRRPGAGELVARASPRGVAALPDLEAAVRRADIICCATSSTAPLVLGSWLKKDAHLGLIGGYTPQMRETDSLAFRDALVVVDTSAAVTSAGELLAAIRDGYLREDEPITLKSLLSMEVGLRANAPRTLFKSVGSAENDLITAEYLWRCLPPYRN</sequence>
<protein>
    <submittedName>
        <fullName evidence="1">Putative ornithine cyclodeaminase, mu-crystallin</fullName>
    </submittedName>
</protein>
<dbReference type="RefSeq" id="WP_295325421.1">
    <property type="nucleotide sequence ID" value="NZ_LT598653.1"/>
</dbReference>
<dbReference type="InterPro" id="IPR036291">
    <property type="entry name" value="NAD(P)-bd_dom_sf"/>
</dbReference>
<dbReference type="GO" id="GO:0005737">
    <property type="term" value="C:cytoplasm"/>
    <property type="evidence" value="ECO:0007669"/>
    <property type="project" value="TreeGrafter"/>
</dbReference>
<dbReference type="InterPro" id="IPR003462">
    <property type="entry name" value="ODC_Mu_crystall"/>
</dbReference>
<dbReference type="PANTHER" id="PTHR13812:SF19">
    <property type="entry name" value="KETIMINE REDUCTASE MU-CRYSTALLIN"/>
    <property type="match status" value="1"/>
</dbReference>
<dbReference type="AlphaFoldDB" id="A0A1Y5PUP5"/>
<dbReference type="Gene3D" id="3.30.1780.10">
    <property type="entry name" value="ornithine cyclodeaminase, domain 1"/>
    <property type="match status" value="1"/>
</dbReference>
<proteinExistence type="predicted"/>
<name>A0A1Y5PUP5_9SPHN</name>
<dbReference type="PIRSF" id="PIRSF001439">
    <property type="entry name" value="CryM"/>
    <property type="match status" value="1"/>
</dbReference>
<dbReference type="EMBL" id="LT598653">
    <property type="protein sequence ID" value="SBV32406.1"/>
    <property type="molecule type" value="Genomic_DNA"/>
</dbReference>
<reference evidence="1" key="1">
    <citation type="submission" date="2016-03" db="EMBL/GenBank/DDBJ databases">
        <authorList>
            <person name="Ploux O."/>
        </authorList>
    </citation>
    <scope>NUCLEOTIDE SEQUENCE</scope>
    <source>
        <strain evidence="1">UC10</strain>
    </source>
</reference>
<evidence type="ECO:0000313" key="1">
    <source>
        <dbReference type="EMBL" id="SBV32406.1"/>
    </source>
</evidence>